<proteinExistence type="predicted"/>
<name>A0ABN9VLC3_9DINO</name>
<comment type="caution">
    <text evidence="2">The sequence shown here is derived from an EMBL/GenBank/DDBJ whole genome shotgun (WGS) entry which is preliminary data.</text>
</comment>
<reference evidence="2" key="1">
    <citation type="submission" date="2023-10" db="EMBL/GenBank/DDBJ databases">
        <authorList>
            <person name="Chen Y."/>
            <person name="Shah S."/>
            <person name="Dougan E. K."/>
            <person name="Thang M."/>
            <person name="Chan C."/>
        </authorList>
    </citation>
    <scope>NUCLEOTIDE SEQUENCE [LARGE SCALE GENOMIC DNA]</scope>
</reference>
<keyword evidence="3" id="KW-1185">Reference proteome</keyword>
<keyword evidence="1" id="KW-0472">Membrane</keyword>
<feature type="transmembrane region" description="Helical" evidence="1">
    <location>
        <begin position="129"/>
        <end position="149"/>
    </location>
</feature>
<evidence type="ECO:0008006" key="4">
    <source>
        <dbReference type="Google" id="ProtNLM"/>
    </source>
</evidence>
<gene>
    <name evidence="2" type="ORF">PCOR1329_LOCUS58443</name>
</gene>
<dbReference type="Proteomes" id="UP001189429">
    <property type="component" value="Unassembled WGS sequence"/>
</dbReference>
<accession>A0ABN9VLC3</accession>
<keyword evidence="1" id="KW-0812">Transmembrane</keyword>
<dbReference type="EMBL" id="CAUYUJ010017249">
    <property type="protein sequence ID" value="CAK0873162.1"/>
    <property type="molecule type" value="Genomic_DNA"/>
</dbReference>
<organism evidence="2 3">
    <name type="scientific">Prorocentrum cordatum</name>
    <dbReference type="NCBI Taxonomy" id="2364126"/>
    <lineage>
        <taxon>Eukaryota</taxon>
        <taxon>Sar</taxon>
        <taxon>Alveolata</taxon>
        <taxon>Dinophyceae</taxon>
        <taxon>Prorocentrales</taxon>
        <taxon>Prorocentraceae</taxon>
        <taxon>Prorocentrum</taxon>
    </lineage>
</organism>
<keyword evidence="1" id="KW-1133">Transmembrane helix</keyword>
<evidence type="ECO:0000313" key="2">
    <source>
        <dbReference type="EMBL" id="CAK0873162.1"/>
    </source>
</evidence>
<evidence type="ECO:0000256" key="1">
    <source>
        <dbReference type="SAM" id="Phobius"/>
    </source>
</evidence>
<evidence type="ECO:0000313" key="3">
    <source>
        <dbReference type="Proteomes" id="UP001189429"/>
    </source>
</evidence>
<feature type="transmembrane region" description="Helical" evidence="1">
    <location>
        <begin position="155"/>
        <end position="178"/>
    </location>
</feature>
<feature type="transmembrane region" description="Helical" evidence="1">
    <location>
        <begin position="98"/>
        <end position="117"/>
    </location>
</feature>
<feature type="transmembrane region" description="Helical" evidence="1">
    <location>
        <begin position="61"/>
        <end position="78"/>
    </location>
</feature>
<protein>
    <recommendedName>
        <fullName evidence="4">Protein RFT1 homolog</fullName>
    </recommendedName>
</protein>
<sequence length="215" mass="21675">MASVLGVVSLVISSLYEALVLAFPGLIKLLPCHPMQPILKFAFGVTYGPFYGLSGDLLRSADGASIMAAGLGLLAALWGEQQLGLLGPEGPGSLLGLAQSPVVCAFCGSAWIFFHAAASHIAVGDKSGAAPPAVSGAVAVALLVCRLVVSPVNLALVGAFAVASLLLLVAMLTMRTLYGAPTAEIAEKYLEVKKAFEGDAAAPGPSMEPLAGGEA</sequence>